<feature type="transmembrane region" description="Helical" evidence="5">
    <location>
        <begin position="191"/>
        <end position="216"/>
    </location>
</feature>
<dbReference type="PANTHER" id="PTHR23241">
    <property type="entry name" value="LATE EMBRYOGENESIS ABUNDANT PLANTS LEA-RELATED"/>
    <property type="match status" value="1"/>
</dbReference>
<dbReference type="KEGG" id="cin:104265691"/>
<reference evidence="7" key="4">
    <citation type="submission" date="2025-09" db="UniProtKB">
        <authorList>
            <consortium name="Ensembl"/>
        </authorList>
    </citation>
    <scope>IDENTIFICATION</scope>
</reference>
<evidence type="ECO:0000256" key="1">
    <source>
        <dbReference type="ARBA" id="ARBA00004370"/>
    </source>
</evidence>
<feature type="transmembrane region" description="Helical" evidence="5">
    <location>
        <begin position="51"/>
        <end position="75"/>
    </location>
</feature>
<dbReference type="InterPro" id="IPR053009">
    <property type="entry name" value="Xanthocillin_Biosynth-Assoc"/>
</dbReference>
<keyword evidence="4 5" id="KW-0472">Membrane</keyword>
<evidence type="ECO:0000313" key="7">
    <source>
        <dbReference type="Ensembl" id="ENSCINP00000023011.2"/>
    </source>
</evidence>
<keyword evidence="3 5" id="KW-1133">Transmembrane helix</keyword>
<dbReference type="Pfam" id="PF13664">
    <property type="entry name" value="DUF4149"/>
    <property type="match status" value="1"/>
</dbReference>
<accession>F7BEL6</accession>
<dbReference type="FunCoup" id="F7BEL6">
    <property type="interactions" value="126"/>
</dbReference>
<evidence type="ECO:0000256" key="5">
    <source>
        <dbReference type="SAM" id="Phobius"/>
    </source>
</evidence>
<proteinExistence type="predicted"/>
<evidence type="ECO:0000256" key="2">
    <source>
        <dbReference type="ARBA" id="ARBA00022692"/>
    </source>
</evidence>
<organism evidence="7 8">
    <name type="scientific">Ciona intestinalis</name>
    <name type="common">Transparent sea squirt</name>
    <name type="synonym">Ascidia intestinalis</name>
    <dbReference type="NCBI Taxonomy" id="7719"/>
    <lineage>
        <taxon>Eukaryota</taxon>
        <taxon>Metazoa</taxon>
        <taxon>Chordata</taxon>
        <taxon>Tunicata</taxon>
        <taxon>Ascidiacea</taxon>
        <taxon>Phlebobranchia</taxon>
        <taxon>Cionidae</taxon>
        <taxon>Ciona</taxon>
    </lineage>
</organism>
<dbReference type="GeneID" id="104265691"/>
<accession>A0A1W3JHC9</accession>
<feature type="transmembrane region" description="Helical" evidence="5">
    <location>
        <begin position="96"/>
        <end position="117"/>
    </location>
</feature>
<evidence type="ECO:0000256" key="4">
    <source>
        <dbReference type="ARBA" id="ARBA00023136"/>
    </source>
</evidence>
<reference evidence="7" key="2">
    <citation type="journal article" date="2008" name="Genome Biol.">
        <title>Improved genome assembly and evidence-based global gene model set for the chordate Ciona intestinalis: new insight into intron and operon populations.</title>
        <authorList>
            <person name="Satou Y."/>
            <person name="Mineta K."/>
            <person name="Ogasawara M."/>
            <person name="Sasakura Y."/>
            <person name="Shoguchi E."/>
            <person name="Ueno K."/>
            <person name="Yamada L."/>
            <person name="Matsumoto J."/>
            <person name="Wasserscheid J."/>
            <person name="Dewar K."/>
            <person name="Wiley G.B."/>
            <person name="Macmil S.L."/>
            <person name="Roe B.A."/>
            <person name="Zeller R.W."/>
            <person name="Hastings K.E."/>
            <person name="Lemaire P."/>
            <person name="Lindquist E."/>
            <person name="Endo T."/>
            <person name="Hotta K."/>
            <person name="Inaba K."/>
        </authorList>
    </citation>
    <scope>NUCLEOTIDE SEQUENCE [LARGE SCALE GENOMIC DNA]</scope>
    <source>
        <strain evidence="7">wild type</strain>
    </source>
</reference>
<dbReference type="OrthoDB" id="1641132at2759"/>
<dbReference type="GO" id="GO:0016020">
    <property type="term" value="C:membrane"/>
    <property type="evidence" value="ECO:0007669"/>
    <property type="project" value="UniProtKB-SubCell"/>
</dbReference>
<comment type="subcellular location">
    <subcellularLocation>
        <location evidence="1">Membrane</location>
    </subcellularLocation>
</comment>
<evidence type="ECO:0000259" key="6">
    <source>
        <dbReference type="Pfam" id="PF13664"/>
    </source>
</evidence>
<dbReference type="InParanoid" id="F7BEL6"/>
<evidence type="ECO:0000313" key="8">
    <source>
        <dbReference type="Proteomes" id="UP000008144"/>
    </source>
</evidence>
<gene>
    <name evidence="7" type="primary">LOC104265691</name>
</gene>
<dbReference type="Ensembl" id="ENSCINT00000023257.2">
    <property type="protein sequence ID" value="ENSCINP00000023011.2"/>
    <property type="gene ID" value="ENSCING00000012290.2"/>
</dbReference>
<feature type="domain" description="TMEM205-like" evidence="6">
    <location>
        <begin position="59"/>
        <end position="155"/>
    </location>
</feature>
<name>F7BEL6_CIOIN</name>
<dbReference type="HOGENOM" id="CLU_1214410_0_0_1"/>
<protein>
    <submittedName>
        <fullName evidence="7">Transmembrane protein 205-like</fullName>
    </submittedName>
</protein>
<dbReference type="OMA" id="FQMRAVE"/>
<dbReference type="EMBL" id="EAAA01002075">
    <property type="status" value="NOT_ANNOTATED_CDS"/>
    <property type="molecule type" value="Genomic_DNA"/>
</dbReference>
<reference evidence="7" key="3">
    <citation type="submission" date="2025-08" db="UniProtKB">
        <authorList>
            <consortium name="Ensembl"/>
        </authorList>
    </citation>
    <scope>IDENTIFICATION</scope>
</reference>
<keyword evidence="8" id="KW-1185">Reference proteome</keyword>
<dbReference type="Proteomes" id="UP000008144">
    <property type="component" value="Chromosome 5"/>
</dbReference>
<evidence type="ECO:0000256" key="3">
    <source>
        <dbReference type="ARBA" id="ARBA00022989"/>
    </source>
</evidence>
<feature type="transmembrane region" description="Helical" evidence="5">
    <location>
        <begin position="129"/>
        <end position="152"/>
    </location>
</feature>
<reference evidence="8" key="1">
    <citation type="journal article" date="2002" name="Science">
        <title>The draft genome of Ciona intestinalis: insights into chordate and vertebrate origins.</title>
        <authorList>
            <person name="Dehal P."/>
            <person name="Satou Y."/>
            <person name="Campbell R.K."/>
            <person name="Chapman J."/>
            <person name="Degnan B."/>
            <person name="De Tomaso A."/>
            <person name="Davidson B."/>
            <person name="Di Gregorio A."/>
            <person name="Gelpke M."/>
            <person name="Goodstein D.M."/>
            <person name="Harafuji N."/>
            <person name="Hastings K.E."/>
            <person name="Ho I."/>
            <person name="Hotta K."/>
            <person name="Huang W."/>
            <person name="Kawashima T."/>
            <person name="Lemaire P."/>
            <person name="Martinez D."/>
            <person name="Meinertzhagen I.A."/>
            <person name="Necula S."/>
            <person name="Nonaka M."/>
            <person name="Putnam N."/>
            <person name="Rash S."/>
            <person name="Saiga H."/>
            <person name="Satake M."/>
            <person name="Terry A."/>
            <person name="Yamada L."/>
            <person name="Wang H.G."/>
            <person name="Awazu S."/>
            <person name="Azumi K."/>
            <person name="Boore J."/>
            <person name="Branno M."/>
            <person name="Chin-Bow S."/>
            <person name="DeSantis R."/>
            <person name="Doyle S."/>
            <person name="Francino P."/>
            <person name="Keys D.N."/>
            <person name="Haga S."/>
            <person name="Hayashi H."/>
            <person name="Hino K."/>
            <person name="Imai K.S."/>
            <person name="Inaba K."/>
            <person name="Kano S."/>
            <person name="Kobayashi K."/>
            <person name="Kobayashi M."/>
            <person name="Lee B.I."/>
            <person name="Makabe K.W."/>
            <person name="Manohar C."/>
            <person name="Matassi G."/>
            <person name="Medina M."/>
            <person name="Mochizuki Y."/>
            <person name="Mount S."/>
            <person name="Morishita T."/>
            <person name="Miura S."/>
            <person name="Nakayama A."/>
            <person name="Nishizaka S."/>
            <person name="Nomoto H."/>
            <person name="Ohta F."/>
            <person name="Oishi K."/>
            <person name="Rigoutsos I."/>
            <person name="Sano M."/>
            <person name="Sasaki A."/>
            <person name="Sasakura Y."/>
            <person name="Shoguchi E."/>
            <person name="Shin-i T."/>
            <person name="Spagnuolo A."/>
            <person name="Stainier D."/>
            <person name="Suzuki M.M."/>
            <person name="Tassy O."/>
            <person name="Takatori N."/>
            <person name="Tokuoka M."/>
            <person name="Yagi K."/>
            <person name="Yoshizaki F."/>
            <person name="Wada S."/>
            <person name="Zhang C."/>
            <person name="Hyatt P.D."/>
            <person name="Larimer F."/>
            <person name="Detter C."/>
            <person name="Doggett N."/>
            <person name="Glavina T."/>
            <person name="Hawkins T."/>
            <person name="Richardson P."/>
            <person name="Lucas S."/>
            <person name="Kohara Y."/>
            <person name="Levine M."/>
            <person name="Satoh N."/>
            <person name="Rokhsar D.S."/>
        </authorList>
    </citation>
    <scope>NUCLEOTIDE SEQUENCE [LARGE SCALE GENOMIC DNA]</scope>
</reference>
<sequence>MFVEKDSLYRRLTRFWHVFAALALLSVGYILTQNDNEKAEILNRRILGNEFYQTLVFLLCFAINLGITVWVSFPAGIIMFKTLDRHTFTNVQSRLFPVYFIIVGVTGFVQLVVALKHKSFSLSSSNPDLLLLACLCVEVLNGFLNGCIFGPYMSGILHKKISLEREEGVIPPMIGSKLGENKEYKAICKQFGMVHGLSTIVNLLAFSGSIYVLYYISLEVHLLAEHCS</sequence>
<feature type="transmembrane region" description="Helical" evidence="5">
    <location>
        <begin position="12"/>
        <end position="31"/>
    </location>
</feature>
<keyword evidence="2 5" id="KW-0812">Transmembrane</keyword>
<dbReference type="AlphaFoldDB" id="F7BEL6"/>
<dbReference type="GeneTree" id="ENSGT00390000016298"/>
<dbReference type="PANTHER" id="PTHR23241:SF102">
    <property type="entry name" value="LD23009P"/>
    <property type="match status" value="1"/>
</dbReference>
<dbReference type="InterPro" id="IPR025423">
    <property type="entry name" value="TMEM205-like"/>
</dbReference>
<dbReference type="RefSeq" id="XP_009858558.1">
    <property type="nucleotide sequence ID" value="XM_009860256.3"/>
</dbReference>